<evidence type="ECO:0000313" key="3">
    <source>
        <dbReference type="EnsemblPlants" id="Pp3c9_13410V3.1"/>
    </source>
</evidence>
<reference evidence="3" key="3">
    <citation type="submission" date="2020-12" db="UniProtKB">
        <authorList>
            <consortium name="EnsemblPlants"/>
        </authorList>
    </citation>
    <scope>IDENTIFICATION</scope>
</reference>
<organism evidence="2">
    <name type="scientific">Physcomitrium patens</name>
    <name type="common">Spreading-leaved earth moss</name>
    <name type="synonym">Physcomitrella patens</name>
    <dbReference type="NCBI Taxonomy" id="3218"/>
    <lineage>
        <taxon>Eukaryota</taxon>
        <taxon>Viridiplantae</taxon>
        <taxon>Streptophyta</taxon>
        <taxon>Embryophyta</taxon>
        <taxon>Bryophyta</taxon>
        <taxon>Bryophytina</taxon>
        <taxon>Bryopsida</taxon>
        <taxon>Funariidae</taxon>
        <taxon>Funariales</taxon>
        <taxon>Funariaceae</taxon>
        <taxon>Physcomitrium</taxon>
    </lineage>
</organism>
<evidence type="ECO:0000313" key="2">
    <source>
        <dbReference type="EMBL" id="PNR48178.1"/>
    </source>
</evidence>
<dbReference type="AlphaFoldDB" id="A0A2K1K329"/>
<dbReference type="Gramene" id="Pp3c9_13410V3.1">
    <property type="protein sequence ID" value="Pp3c9_13410V3.1"/>
    <property type="gene ID" value="Pp3c9_13410"/>
</dbReference>
<sequence length="74" mass="7773">MFSSHACFKCCLKSVHDIKEPGAAQISFIQYQFLGSTSEGAHCQWKEGGGNGGSGGDGFQPKYKQDLDPSGAGS</sequence>
<feature type="region of interest" description="Disordered" evidence="1">
    <location>
        <begin position="45"/>
        <end position="74"/>
    </location>
</feature>
<evidence type="ECO:0000313" key="4">
    <source>
        <dbReference type="Proteomes" id="UP000006727"/>
    </source>
</evidence>
<dbReference type="InParanoid" id="A0A2K1K329"/>
<name>A0A2K1K329_PHYPA</name>
<gene>
    <name evidence="2" type="ORF">PHYPA_012653</name>
</gene>
<dbReference type="Proteomes" id="UP000006727">
    <property type="component" value="Chromosome 9"/>
</dbReference>
<feature type="compositionally biased region" description="Gly residues" evidence="1">
    <location>
        <begin position="47"/>
        <end position="58"/>
    </location>
</feature>
<dbReference type="EMBL" id="ABEU02000009">
    <property type="protein sequence ID" value="PNR48178.1"/>
    <property type="molecule type" value="Genomic_DNA"/>
</dbReference>
<protein>
    <submittedName>
        <fullName evidence="2 3">Uncharacterized protein</fullName>
    </submittedName>
</protein>
<proteinExistence type="predicted"/>
<evidence type="ECO:0000256" key="1">
    <source>
        <dbReference type="SAM" id="MobiDB-lite"/>
    </source>
</evidence>
<keyword evidence="4" id="KW-1185">Reference proteome</keyword>
<accession>A0A2K1K329</accession>
<reference evidence="2 4" key="1">
    <citation type="journal article" date="2008" name="Science">
        <title>The Physcomitrella genome reveals evolutionary insights into the conquest of land by plants.</title>
        <authorList>
            <person name="Rensing S."/>
            <person name="Lang D."/>
            <person name="Zimmer A."/>
            <person name="Terry A."/>
            <person name="Salamov A."/>
            <person name="Shapiro H."/>
            <person name="Nishiyama T."/>
            <person name="Perroud P.-F."/>
            <person name="Lindquist E."/>
            <person name="Kamisugi Y."/>
            <person name="Tanahashi T."/>
            <person name="Sakakibara K."/>
            <person name="Fujita T."/>
            <person name="Oishi K."/>
            <person name="Shin-I T."/>
            <person name="Kuroki Y."/>
            <person name="Toyoda A."/>
            <person name="Suzuki Y."/>
            <person name="Hashimoto A."/>
            <person name="Yamaguchi K."/>
            <person name="Sugano A."/>
            <person name="Kohara Y."/>
            <person name="Fujiyama A."/>
            <person name="Anterola A."/>
            <person name="Aoki S."/>
            <person name="Ashton N."/>
            <person name="Barbazuk W.B."/>
            <person name="Barker E."/>
            <person name="Bennetzen J."/>
            <person name="Bezanilla M."/>
            <person name="Blankenship R."/>
            <person name="Cho S.H."/>
            <person name="Dutcher S."/>
            <person name="Estelle M."/>
            <person name="Fawcett J.A."/>
            <person name="Gundlach H."/>
            <person name="Hanada K."/>
            <person name="Heyl A."/>
            <person name="Hicks K.A."/>
            <person name="Hugh J."/>
            <person name="Lohr M."/>
            <person name="Mayer K."/>
            <person name="Melkozernov A."/>
            <person name="Murata T."/>
            <person name="Nelson D."/>
            <person name="Pils B."/>
            <person name="Prigge M."/>
            <person name="Reiss B."/>
            <person name="Renner T."/>
            <person name="Rombauts S."/>
            <person name="Rushton P."/>
            <person name="Sanderfoot A."/>
            <person name="Schween G."/>
            <person name="Shiu S.-H."/>
            <person name="Stueber K."/>
            <person name="Theodoulou F.L."/>
            <person name="Tu H."/>
            <person name="Van de Peer Y."/>
            <person name="Verrier P.J."/>
            <person name="Waters E."/>
            <person name="Wood A."/>
            <person name="Yang L."/>
            <person name="Cove D."/>
            <person name="Cuming A."/>
            <person name="Hasebe M."/>
            <person name="Lucas S."/>
            <person name="Mishler D.B."/>
            <person name="Reski R."/>
            <person name="Grigoriev I."/>
            <person name="Quatrano R.S."/>
            <person name="Boore J.L."/>
        </authorList>
    </citation>
    <scope>NUCLEOTIDE SEQUENCE [LARGE SCALE GENOMIC DNA]</scope>
    <source>
        <strain evidence="3 4">cv. Gransden 2004</strain>
    </source>
</reference>
<reference evidence="2 4" key="2">
    <citation type="journal article" date="2018" name="Plant J.">
        <title>The Physcomitrella patens chromosome-scale assembly reveals moss genome structure and evolution.</title>
        <authorList>
            <person name="Lang D."/>
            <person name="Ullrich K.K."/>
            <person name="Murat F."/>
            <person name="Fuchs J."/>
            <person name="Jenkins J."/>
            <person name="Haas F.B."/>
            <person name="Piednoel M."/>
            <person name="Gundlach H."/>
            <person name="Van Bel M."/>
            <person name="Meyberg R."/>
            <person name="Vives C."/>
            <person name="Morata J."/>
            <person name="Symeonidi A."/>
            <person name="Hiss M."/>
            <person name="Muchero W."/>
            <person name="Kamisugi Y."/>
            <person name="Saleh O."/>
            <person name="Blanc G."/>
            <person name="Decker E.L."/>
            <person name="van Gessel N."/>
            <person name="Grimwood J."/>
            <person name="Hayes R.D."/>
            <person name="Graham S.W."/>
            <person name="Gunter L.E."/>
            <person name="McDaniel S.F."/>
            <person name="Hoernstein S.N.W."/>
            <person name="Larsson A."/>
            <person name="Li F.W."/>
            <person name="Perroud P.F."/>
            <person name="Phillips J."/>
            <person name="Ranjan P."/>
            <person name="Rokshar D.S."/>
            <person name="Rothfels C.J."/>
            <person name="Schneider L."/>
            <person name="Shu S."/>
            <person name="Stevenson D.W."/>
            <person name="Thummler F."/>
            <person name="Tillich M."/>
            <person name="Villarreal Aguilar J.C."/>
            <person name="Widiez T."/>
            <person name="Wong G.K."/>
            <person name="Wymore A."/>
            <person name="Zhang Y."/>
            <person name="Zimmer A.D."/>
            <person name="Quatrano R.S."/>
            <person name="Mayer K.F.X."/>
            <person name="Goodstein D."/>
            <person name="Casacuberta J.M."/>
            <person name="Vandepoele K."/>
            <person name="Reski R."/>
            <person name="Cuming A.C."/>
            <person name="Tuskan G.A."/>
            <person name="Maumus F."/>
            <person name="Salse J."/>
            <person name="Schmutz J."/>
            <person name="Rensing S.A."/>
        </authorList>
    </citation>
    <scope>NUCLEOTIDE SEQUENCE [LARGE SCALE GENOMIC DNA]</scope>
    <source>
        <strain evidence="3 4">cv. Gransden 2004</strain>
    </source>
</reference>
<dbReference type="EnsemblPlants" id="Pp3c9_13410V3.1">
    <property type="protein sequence ID" value="Pp3c9_13410V3.1"/>
    <property type="gene ID" value="Pp3c9_13410"/>
</dbReference>